<proteinExistence type="predicted"/>
<reference evidence="2 4" key="2">
    <citation type="submission" date="2018-08" db="EMBL/GenBank/DDBJ databases">
        <title>Recombination of ecologically and evolutionarily significant loci maintains genetic cohesion in the Pseudomonas syringae species complex.</title>
        <authorList>
            <person name="Dillon M."/>
            <person name="Thakur S."/>
            <person name="Almeida R.N.D."/>
            <person name="Weir B.S."/>
            <person name="Guttman D.S."/>
        </authorList>
    </citation>
    <scope>NUCLEOTIDE SEQUENCE [LARGE SCALE GENOMIC DNA]</scope>
    <source>
        <strain evidence="2 4">ICMP 3402</strain>
    </source>
</reference>
<dbReference type="Proteomes" id="UP000050265">
    <property type="component" value="Unassembled WGS sequence"/>
</dbReference>
<reference evidence="1 3" key="1">
    <citation type="submission" date="2015-09" db="EMBL/GenBank/DDBJ databases">
        <title>Genome announcement of multiple Pseudomonas syringae strains.</title>
        <authorList>
            <person name="Thakur S."/>
            <person name="Wang P.W."/>
            <person name="Gong Y."/>
            <person name="Weir B.S."/>
            <person name="Guttman D.S."/>
        </authorList>
    </citation>
    <scope>NUCLEOTIDE SEQUENCE [LARGE SCALE GENOMIC DNA]</scope>
    <source>
        <strain evidence="1 3">ICMP3507</strain>
    </source>
</reference>
<evidence type="ECO:0000313" key="3">
    <source>
        <dbReference type="Proteomes" id="UP000050265"/>
    </source>
</evidence>
<dbReference type="PATRIC" id="fig|53707.9.peg.4511"/>
<comment type="caution">
    <text evidence="1">The sequence shown here is derived from an EMBL/GenBank/DDBJ whole genome shotgun (WGS) entry which is preliminary data.</text>
</comment>
<dbReference type="EMBL" id="LJQP01000291">
    <property type="protein sequence ID" value="KPX65905.1"/>
    <property type="molecule type" value="Genomic_DNA"/>
</dbReference>
<dbReference type="AlphaFoldDB" id="A0A0P9SX24"/>
<dbReference type="EMBL" id="RBTW01000142">
    <property type="protein sequence ID" value="RMU19882.1"/>
    <property type="molecule type" value="Genomic_DNA"/>
</dbReference>
<evidence type="ECO:0000313" key="4">
    <source>
        <dbReference type="Proteomes" id="UP000271817"/>
    </source>
</evidence>
<sequence length="59" mass="6730">MRRLSAMFQPKPPILGLFTVVRIMLDAQQLAKTPCVQLVCVDSSRVLLRFCRHCGICLR</sequence>
<gene>
    <name evidence="1" type="ORF">ALO35_101445</name>
    <name evidence="2" type="ORF">ALP33_101358</name>
</gene>
<organism evidence="1 3">
    <name type="scientific">Pseudomonas amygdali pv. lachrymans</name>
    <name type="common">Pseudomonas syringae pv. lachrymans</name>
    <dbReference type="NCBI Taxonomy" id="53707"/>
    <lineage>
        <taxon>Bacteria</taxon>
        <taxon>Pseudomonadati</taxon>
        <taxon>Pseudomonadota</taxon>
        <taxon>Gammaproteobacteria</taxon>
        <taxon>Pseudomonadales</taxon>
        <taxon>Pseudomonadaceae</taxon>
        <taxon>Pseudomonas</taxon>
        <taxon>Pseudomonas amygdali</taxon>
    </lineage>
</organism>
<protein>
    <submittedName>
        <fullName evidence="1">Uncharacterized protein</fullName>
    </submittedName>
</protein>
<evidence type="ECO:0000313" key="1">
    <source>
        <dbReference type="EMBL" id="KPX65905.1"/>
    </source>
</evidence>
<accession>A0A0P9SX24</accession>
<dbReference type="Proteomes" id="UP000271817">
    <property type="component" value="Unassembled WGS sequence"/>
</dbReference>
<name>A0A0P9SX24_PSEAV</name>
<evidence type="ECO:0000313" key="2">
    <source>
        <dbReference type="EMBL" id="RMU19882.1"/>
    </source>
</evidence>